<evidence type="ECO:0000259" key="4">
    <source>
        <dbReference type="Pfam" id="PF00248"/>
    </source>
</evidence>
<dbReference type="Proteomes" id="UP000037288">
    <property type="component" value="Unassembled WGS sequence"/>
</dbReference>
<proteinExistence type="inferred from homology"/>
<dbReference type="InterPro" id="IPR005399">
    <property type="entry name" value="K_chnl_volt-dep_bsu_KCNAB-rel"/>
</dbReference>
<dbReference type="Pfam" id="PF00248">
    <property type="entry name" value="Aldo_ket_red"/>
    <property type="match status" value="1"/>
</dbReference>
<feature type="domain" description="NADP-dependent oxidoreductase" evidence="4">
    <location>
        <begin position="49"/>
        <end position="308"/>
    </location>
</feature>
<sequence>MFESADSLPRSSGPTEYRRLAKSGLHVSAIGVNLEEGMVYKKGIRGMSEILETAVHCGVNHFDLAPHYGAFRGMVEENFGRALHRLGSLREDLVVSTRAGMGTQPRIMPGFGSRKCLITSLDGTLRRTGLDCVDIFYAHRHDTSTPIEETAGALDAVVRQGKALYVGVSGYAPAMVQRMAALLDDLGTPLTACRVTYSMLHRGPESYLLDVLRSSNIGCVAEGALDYHVDPCSDYPQEEVEKWQRRLSNASLKRGQSSRQCAVSWVLRQPVVASALVSLAATEELSEFCAAVHRASFTAEELASVDACFPELYDC</sequence>
<dbReference type="PATRIC" id="fig|1678637.3.peg.1399"/>
<dbReference type="InterPro" id="IPR036812">
    <property type="entry name" value="NAD(P)_OxRdtase_dom_sf"/>
</dbReference>
<evidence type="ECO:0000256" key="3">
    <source>
        <dbReference type="ARBA" id="ARBA00023002"/>
    </source>
</evidence>
<evidence type="ECO:0000256" key="2">
    <source>
        <dbReference type="ARBA" id="ARBA00022857"/>
    </source>
</evidence>
<evidence type="ECO:0000313" key="6">
    <source>
        <dbReference type="Proteomes" id="UP000037288"/>
    </source>
</evidence>
<dbReference type="GO" id="GO:0016491">
    <property type="term" value="F:oxidoreductase activity"/>
    <property type="evidence" value="ECO:0007669"/>
    <property type="project" value="UniProtKB-KW"/>
</dbReference>
<protein>
    <recommendedName>
        <fullName evidence="4">NADP-dependent oxidoreductase domain-containing protein</fullName>
    </recommendedName>
</protein>
<organism evidence="5 6">
    <name type="scientific">Streptomyces caatingaensis</name>
    <dbReference type="NCBI Taxonomy" id="1678637"/>
    <lineage>
        <taxon>Bacteria</taxon>
        <taxon>Bacillati</taxon>
        <taxon>Actinomycetota</taxon>
        <taxon>Actinomycetes</taxon>
        <taxon>Kitasatosporales</taxon>
        <taxon>Streptomycetaceae</taxon>
        <taxon>Streptomyces</taxon>
    </lineage>
</organism>
<keyword evidence="6" id="KW-1185">Reference proteome</keyword>
<dbReference type="STRING" id="1678637.AC230_06435"/>
<dbReference type="AlphaFoldDB" id="A0A0K9XLW0"/>
<dbReference type="GO" id="GO:0051596">
    <property type="term" value="P:methylglyoxal catabolic process"/>
    <property type="evidence" value="ECO:0007669"/>
    <property type="project" value="TreeGrafter"/>
</dbReference>
<dbReference type="SUPFAM" id="SSF51430">
    <property type="entry name" value="NAD(P)-linked oxidoreductase"/>
    <property type="match status" value="1"/>
</dbReference>
<dbReference type="Gene3D" id="3.20.20.100">
    <property type="entry name" value="NADP-dependent oxidoreductase domain"/>
    <property type="match status" value="1"/>
</dbReference>
<dbReference type="PANTHER" id="PTHR43150:SF4">
    <property type="entry name" value="L-GLYCERALDEHYDE 3-PHOSPHATE REDUCTASE"/>
    <property type="match status" value="1"/>
</dbReference>
<evidence type="ECO:0000313" key="5">
    <source>
        <dbReference type="EMBL" id="KNB54315.1"/>
    </source>
</evidence>
<dbReference type="EMBL" id="LFXA01000002">
    <property type="protein sequence ID" value="KNB54315.1"/>
    <property type="molecule type" value="Genomic_DNA"/>
</dbReference>
<name>A0A0K9XLW0_9ACTN</name>
<keyword evidence="2" id="KW-0521">NADP</keyword>
<evidence type="ECO:0000256" key="1">
    <source>
        <dbReference type="ARBA" id="ARBA00006515"/>
    </source>
</evidence>
<comment type="similarity">
    <text evidence="1">Belongs to the shaker potassium channel beta subunit family.</text>
</comment>
<keyword evidence="3" id="KW-0560">Oxidoreductase</keyword>
<accession>A0A0K9XLW0</accession>
<dbReference type="PANTHER" id="PTHR43150">
    <property type="entry name" value="HYPERKINETIC, ISOFORM M"/>
    <property type="match status" value="1"/>
</dbReference>
<dbReference type="InterPro" id="IPR023210">
    <property type="entry name" value="NADP_OxRdtase_dom"/>
</dbReference>
<gene>
    <name evidence="5" type="ORF">AC230_06435</name>
</gene>
<reference evidence="6" key="1">
    <citation type="submission" date="2015-07" db="EMBL/GenBank/DDBJ databases">
        <title>Draft genome sequence of Streptomyces sp. CMAA 1322, a bacterium isolated from Caatinga biome, from dry forest semiarid of Brazil.</title>
        <authorList>
            <person name="Santos S.N."/>
            <person name="Gacesa R."/>
            <person name="Taketani R.G."/>
            <person name="Long P.F."/>
            <person name="Melo I.S."/>
        </authorList>
    </citation>
    <scope>NUCLEOTIDE SEQUENCE [LARGE SCALE GENOMIC DNA]</scope>
    <source>
        <strain evidence="6">CMAA 1322</strain>
    </source>
</reference>
<comment type="caution">
    <text evidence="5">The sequence shown here is derived from an EMBL/GenBank/DDBJ whole genome shotgun (WGS) entry which is preliminary data.</text>
</comment>